<feature type="coiled-coil region" evidence="1">
    <location>
        <begin position="286"/>
        <end position="313"/>
    </location>
</feature>
<evidence type="ECO:0000313" key="2">
    <source>
        <dbReference type="EMBL" id="MFB3167636.1"/>
    </source>
</evidence>
<sequence>MNQSIMIEVDRTTENILNMIETKISSGSMDAMEQAKGDIIQELESNIQRIRMKIDDSLKKVLKSSEEVEGQVSKEIKQINQLIFDVQTGFKEKLSEVELHLKEQNNKTIQQHISFQDGIIQAVETIKASVEIEVKNLETIIFKSINEETIRLQETIAGLLKESLLTEKENVLKEIAFYTNQIRKENQNLHQLVMDSLKHSHLENKNKYSEIKQEYQESRNRNQQIIENVNLVTTKLQEMEVKINQTRQENQNQQKLTIETFKNYQSEIENMYTDTKQKLRESEIQNQQLVDLVNLLTKKLDHVEKEVARSNQSFYKKWFSKGSN</sequence>
<evidence type="ECO:0000313" key="3">
    <source>
        <dbReference type="Proteomes" id="UP001241748"/>
    </source>
</evidence>
<comment type="caution">
    <text evidence="2">The sequence shown here is derived from an EMBL/GenBank/DDBJ whole genome shotgun (WGS) entry which is preliminary data.</text>
</comment>
<keyword evidence="3" id="KW-1185">Reference proteome</keyword>
<keyword evidence="1" id="KW-0175">Coiled coil</keyword>
<dbReference type="RefSeq" id="WP_306074271.1">
    <property type="nucleotide sequence ID" value="NZ_JAROBZ020000001.1"/>
</dbReference>
<reference evidence="2 3" key="1">
    <citation type="submission" date="2024-05" db="EMBL/GenBank/DDBJ databases">
        <authorList>
            <person name="Venkateswaran K."/>
        </authorList>
    </citation>
    <scope>NUCLEOTIDE SEQUENCE [LARGE SCALE GENOMIC DNA]</scope>
    <source>
        <strain evidence="2 3">179-C4-2-HS</strain>
    </source>
</reference>
<accession>A0ABV4YSX2</accession>
<organism evidence="2 3">
    <name type="scientific">Neobacillus driksii</name>
    <dbReference type="NCBI Taxonomy" id="3035913"/>
    <lineage>
        <taxon>Bacteria</taxon>
        <taxon>Bacillati</taxon>
        <taxon>Bacillota</taxon>
        <taxon>Bacilli</taxon>
        <taxon>Bacillales</taxon>
        <taxon>Bacillaceae</taxon>
        <taxon>Neobacillus</taxon>
    </lineage>
</organism>
<dbReference type="Proteomes" id="UP001241748">
    <property type="component" value="Unassembled WGS sequence"/>
</dbReference>
<gene>
    <name evidence="2" type="ORF">P5G62_011000</name>
</gene>
<name>A0ABV4YSX2_9BACI</name>
<evidence type="ECO:0000256" key="1">
    <source>
        <dbReference type="SAM" id="Coils"/>
    </source>
</evidence>
<dbReference type="EMBL" id="JAROBZ020000001">
    <property type="protein sequence ID" value="MFB3167636.1"/>
    <property type="molecule type" value="Genomic_DNA"/>
</dbReference>
<proteinExistence type="predicted"/>
<feature type="coiled-coil region" evidence="1">
    <location>
        <begin position="161"/>
        <end position="256"/>
    </location>
</feature>
<protein>
    <submittedName>
        <fullName evidence="2">Uncharacterized protein</fullName>
    </submittedName>
</protein>